<dbReference type="RefSeq" id="WP_196935244.1">
    <property type="nucleotide sequence ID" value="NZ_MU158698.1"/>
</dbReference>
<evidence type="ECO:0000313" key="1">
    <source>
        <dbReference type="EMBL" id="MBE8713297.1"/>
    </source>
</evidence>
<protein>
    <submittedName>
        <fullName evidence="1">Uncharacterized protein</fullName>
    </submittedName>
</protein>
<name>A0A928UYT3_9SPHI</name>
<comment type="caution">
    <text evidence="1">The sequence shown here is derived from an EMBL/GenBank/DDBJ whole genome shotgun (WGS) entry which is preliminary data.</text>
</comment>
<gene>
    <name evidence="1" type="ORF">C4F49_06365</name>
</gene>
<organism evidence="1 2">
    <name type="scientific">Sphingobacterium hungaricum</name>
    <dbReference type="NCBI Taxonomy" id="2082723"/>
    <lineage>
        <taxon>Bacteria</taxon>
        <taxon>Pseudomonadati</taxon>
        <taxon>Bacteroidota</taxon>
        <taxon>Sphingobacteriia</taxon>
        <taxon>Sphingobacteriales</taxon>
        <taxon>Sphingobacteriaceae</taxon>
        <taxon>Sphingobacterium</taxon>
    </lineage>
</organism>
<sequence>MENDIYNLSLKRDKKLVNCDLEIYSWFEADVFYYYGPALEMVGYGNTMNEAEKSFDYMLNDLTKNSSGNENLLKELVRLGWTKHVNQSLVVQPTTDYLLKNNEDFKYLLSRTNIELSKFNRTVNFFL</sequence>
<accession>A0A928UYT3</accession>
<keyword evidence="2" id="KW-1185">Reference proteome</keyword>
<dbReference type="EMBL" id="PRDK01000004">
    <property type="protein sequence ID" value="MBE8713297.1"/>
    <property type="molecule type" value="Genomic_DNA"/>
</dbReference>
<dbReference type="AlphaFoldDB" id="A0A928UYT3"/>
<proteinExistence type="predicted"/>
<dbReference type="Proteomes" id="UP000616201">
    <property type="component" value="Unassembled WGS sequence"/>
</dbReference>
<evidence type="ECO:0000313" key="2">
    <source>
        <dbReference type="Proteomes" id="UP000616201"/>
    </source>
</evidence>
<reference evidence="1" key="1">
    <citation type="submission" date="2018-02" db="EMBL/GenBank/DDBJ databases">
        <authorList>
            <person name="Vasarhelyi B.M."/>
            <person name="Deshmukh S."/>
            <person name="Balint B."/>
            <person name="Kukolya J."/>
        </authorList>
    </citation>
    <scope>NUCLEOTIDE SEQUENCE</scope>
    <source>
        <strain evidence="1">KB22</strain>
    </source>
</reference>